<sequence>MTTPAAALPLVPLLSVDAVADLLGESAWTVRLLIRRGDLDAHRVGRGTRGKYRVHPDAVRAFLNERATGH</sequence>
<comment type="caution">
    <text evidence="2">The sequence shown here is derived from an EMBL/GenBank/DDBJ whole genome shotgun (WGS) entry which is preliminary data.</text>
</comment>
<evidence type="ECO:0000313" key="3">
    <source>
        <dbReference type="Proteomes" id="UP001157161"/>
    </source>
</evidence>
<feature type="domain" description="Helix-turn-helix" evidence="1">
    <location>
        <begin position="13"/>
        <end position="66"/>
    </location>
</feature>
<dbReference type="Pfam" id="PF12728">
    <property type="entry name" value="HTH_17"/>
    <property type="match status" value="1"/>
</dbReference>
<dbReference type="Proteomes" id="UP001157161">
    <property type="component" value="Unassembled WGS sequence"/>
</dbReference>
<dbReference type="InterPro" id="IPR041657">
    <property type="entry name" value="HTH_17"/>
</dbReference>
<evidence type="ECO:0000259" key="1">
    <source>
        <dbReference type="Pfam" id="PF12728"/>
    </source>
</evidence>
<evidence type="ECO:0000313" key="2">
    <source>
        <dbReference type="EMBL" id="GMA31571.1"/>
    </source>
</evidence>
<dbReference type="RefSeq" id="WP_284250369.1">
    <property type="nucleotide sequence ID" value="NZ_BSUM01000001.1"/>
</dbReference>
<organism evidence="2 3">
    <name type="scientific">Litorihabitans aurantiacus</name>
    <dbReference type="NCBI Taxonomy" id="1930061"/>
    <lineage>
        <taxon>Bacteria</taxon>
        <taxon>Bacillati</taxon>
        <taxon>Actinomycetota</taxon>
        <taxon>Actinomycetes</taxon>
        <taxon>Micrococcales</taxon>
        <taxon>Beutenbergiaceae</taxon>
        <taxon>Litorihabitans</taxon>
    </lineage>
</organism>
<dbReference type="GO" id="GO:0003677">
    <property type="term" value="F:DNA binding"/>
    <property type="evidence" value="ECO:0007669"/>
    <property type="project" value="InterPro"/>
</dbReference>
<dbReference type="AlphaFoldDB" id="A0AA38CQZ9"/>
<gene>
    <name evidence="2" type="ORF">GCM10025875_15630</name>
</gene>
<protein>
    <recommendedName>
        <fullName evidence="1">Helix-turn-helix domain-containing protein</fullName>
    </recommendedName>
</protein>
<dbReference type="NCBIfam" id="TIGR01764">
    <property type="entry name" value="excise"/>
    <property type="match status" value="1"/>
</dbReference>
<reference evidence="2" key="2">
    <citation type="submission" date="2023-02" db="EMBL/GenBank/DDBJ databases">
        <authorList>
            <person name="Sun Q."/>
            <person name="Mori K."/>
        </authorList>
    </citation>
    <scope>NUCLEOTIDE SEQUENCE</scope>
    <source>
        <strain evidence="2">NBRC 112290</strain>
    </source>
</reference>
<name>A0AA38CQZ9_9MICO</name>
<dbReference type="EMBL" id="BSUM01000001">
    <property type="protein sequence ID" value="GMA31571.1"/>
    <property type="molecule type" value="Genomic_DNA"/>
</dbReference>
<keyword evidence="3" id="KW-1185">Reference proteome</keyword>
<dbReference type="InterPro" id="IPR010093">
    <property type="entry name" value="SinI_DNA-bd"/>
</dbReference>
<reference evidence="2" key="1">
    <citation type="journal article" date="2014" name="Int. J. Syst. Evol. Microbiol.">
        <title>Complete genome sequence of Corynebacterium casei LMG S-19264T (=DSM 44701T), isolated from a smear-ripened cheese.</title>
        <authorList>
            <consortium name="US DOE Joint Genome Institute (JGI-PGF)"/>
            <person name="Walter F."/>
            <person name="Albersmeier A."/>
            <person name="Kalinowski J."/>
            <person name="Ruckert C."/>
        </authorList>
    </citation>
    <scope>NUCLEOTIDE SEQUENCE</scope>
    <source>
        <strain evidence="2">NBRC 112290</strain>
    </source>
</reference>
<proteinExistence type="predicted"/>
<accession>A0AA38CQZ9</accession>